<evidence type="ECO:0000313" key="6">
    <source>
        <dbReference type="Proteomes" id="UP000270112"/>
    </source>
</evidence>
<comment type="caution">
    <text evidence="4">The sequence shown here is derived from an EMBL/GenBank/DDBJ whole genome shotgun (WGS) entry which is preliminary data.</text>
</comment>
<evidence type="ECO:0000313" key="3">
    <source>
        <dbReference type="EMBL" id="RDB70508.1"/>
    </source>
</evidence>
<dbReference type="GO" id="GO:0030288">
    <property type="term" value="C:outer membrane-bounded periplasmic space"/>
    <property type="evidence" value="ECO:0007669"/>
    <property type="project" value="TreeGrafter"/>
</dbReference>
<evidence type="ECO:0000256" key="2">
    <source>
        <dbReference type="SAM" id="Phobius"/>
    </source>
</evidence>
<dbReference type="PANTHER" id="PTHR30006">
    <property type="entry name" value="THIAMINE-BINDING PERIPLASMIC PROTEIN-RELATED"/>
    <property type="match status" value="1"/>
</dbReference>
<reference evidence="3 5" key="1">
    <citation type="journal article" date="2018" name="Elife">
        <title>Discovery and characterization of a prevalent human gut bacterial enzyme sufficient for the inactivation of a family of plant toxins.</title>
        <authorList>
            <person name="Koppel N."/>
            <person name="Bisanz J.E."/>
            <person name="Pandelia M.E."/>
            <person name="Turnbaugh P.J."/>
            <person name="Balskus E.P."/>
        </authorList>
    </citation>
    <scope>NUCLEOTIDE SEQUENCE [LARGE SCALE GENOMIC DNA]</scope>
    <source>
        <strain evidence="3 5">DSM 16107</strain>
    </source>
</reference>
<dbReference type="EMBL" id="PPTT01000005">
    <property type="protein sequence ID" value="RDB70508.1"/>
    <property type="molecule type" value="Genomic_DNA"/>
</dbReference>
<keyword evidence="2" id="KW-0472">Membrane</keyword>
<dbReference type="OrthoDB" id="366726at2"/>
<evidence type="ECO:0000313" key="4">
    <source>
        <dbReference type="EMBL" id="RNM42481.1"/>
    </source>
</evidence>
<dbReference type="GO" id="GO:0030975">
    <property type="term" value="F:thiamine binding"/>
    <property type="evidence" value="ECO:0007669"/>
    <property type="project" value="TreeGrafter"/>
</dbReference>
<reference evidence="4" key="3">
    <citation type="journal article" date="2019" name="Microbiol. Resour. Announc.">
        <title>Draft Genome Sequences of Type Strains of Gordonibacter faecihominis, Paraeggerthella hongkongensis, Parvibacter caecicola,Slackia equolifaciens, Slackia faecicanis, and Slackia isoflavoniconvertens.</title>
        <authorList>
            <person name="Danylec N."/>
            <person name="Stoll D.A."/>
            <person name="Dotsch A."/>
            <person name="Huch M."/>
        </authorList>
    </citation>
    <scope>NUCLEOTIDE SEQUENCE</scope>
    <source>
        <strain evidence="4">DSM 16107</strain>
    </source>
</reference>
<dbReference type="GO" id="GO:0015888">
    <property type="term" value="P:thiamine transport"/>
    <property type="evidence" value="ECO:0007669"/>
    <property type="project" value="TreeGrafter"/>
</dbReference>
<dbReference type="PANTHER" id="PTHR30006:SF2">
    <property type="entry name" value="ABC TRANSPORTER SUBSTRATE-BINDING PROTEIN"/>
    <property type="match status" value="1"/>
</dbReference>
<sequence length="344" mass="37551">MGEDLNTLRGYAAKAIAIAVTLVLLLITVIGIGAKSFGFATDGDDTVVVYSCAEGVRNEALLAALHERFPDYDIRMRYVPTGNCAAKLKIEGAQSEADIVLDLEGGYIKQLSECLEDLSSFDSSVYCDDLLDEDGTFFPFARESACIAMNEEGLLARGLDIPQSYEDLLDPQYEGLICMPNPKTSGTGYNFVKSLVNAWGEEEAMAYFDRLAENVYQFSSSGSGPVNALVQGEALIGFGMTFQAVSEINQGAPITVHFFEEGAPWAVYGVGIVEGKSEKTAVRDVFAWLATEGVKIDNQAYVPDQVLKAYTAHIDNYPENIEYADMTGITDADEKQRLLEAWQH</sequence>
<keyword evidence="1" id="KW-0732">Signal</keyword>
<dbReference type="Gene3D" id="3.40.190.10">
    <property type="entry name" value="Periplasmic binding protein-like II"/>
    <property type="match status" value="2"/>
</dbReference>
<evidence type="ECO:0000313" key="5">
    <source>
        <dbReference type="Proteomes" id="UP000253817"/>
    </source>
</evidence>
<keyword evidence="2" id="KW-0812">Transmembrane</keyword>
<dbReference type="Proteomes" id="UP000253817">
    <property type="component" value="Unassembled WGS sequence"/>
</dbReference>
<name>A0A3N0IZS4_9ACTN</name>
<reference evidence="6" key="2">
    <citation type="submission" date="2018-05" db="EMBL/GenBank/DDBJ databases">
        <title>Genome Sequencing of selected type strains of the family Eggerthellaceae.</title>
        <authorList>
            <person name="Danylec N."/>
            <person name="Stoll D.A."/>
            <person name="Doetsch A."/>
            <person name="Huch M."/>
        </authorList>
    </citation>
    <scope>NUCLEOTIDE SEQUENCE [LARGE SCALE GENOMIC DNA]</scope>
    <source>
        <strain evidence="6">DSM 16107</strain>
    </source>
</reference>
<evidence type="ECO:0000256" key="1">
    <source>
        <dbReference type="ARBA" id="ARBA00022729"/>
    </source>
</evidence>
<protein>
    <submittedName>
        <fullName evidence="4">ABC transporter substrate-binding protein</fullName>
    </submittedName>
</protein>
<gene>
    <name evidence="3" type="ORF">C1876_04335</name>
    <name evidence="4" type="ORF">DMP09_04900</name>
</gene>
<keyword evidence="2" id="KW-1133">Transmembrane helix</keyword>
<organism evidence="4 6">
    <name type="scientific">Eggerthella sinensis</name>
    <dbReference type="NCBI Taxonomy" id="242230"/>
    <lineage>
        <taxon>Bacteria</taxon>
        <taxon>Bacillati</taxon>
        <taxon>Actinomycetota</taxon>
        <taxon>Coriobacteriia</taxon>
        <taxon>Eggerthellales</taxon>
        <taxon>Eggerthellaceae</taxon>
        <taxon>Eggerthella</taxon>
    </lineage>
</organism>
<dbReference type="EMBL" id="QICC01000012">
    <property type="protein sequence ID" value="RNM42481.1"/>
    <property type="molecule type" value="Genomic_DNA"/>
</dbReference>
<keyword evidence="5" id="KW-1185">Reference proteome</keyword>
<dbReference type="GO" id="GO:0030976">
    <property type="term" value="F:thiamine pyrophosphate binding"/>
    <property type="evidence" value="ECO:0007669"/>
    <property type="project" value="TreeGrafter"/>
</dbReference>
<feature type="transmembrane region" description="Helical" evidence="2">
    <location>
        <begin position="12"/>
        <end position="34"/>
    </location>
</feature>
<dbReference type="Proteomes" id="UP000270112">
    <property type="component" value="Unassembled WGS sequence"/>
</dbReference>
<accession>A0A3N0IZS4</accession>
<proteinExistence type="predicted"/>
<dbReference type="AlphaFoldDB" id="A0A3N0IZS4"/>
<dbReference type="Pfam" id="PF13343">
    <property type="entry name" value="SBP_bac_6"/>
    <property type="match status" value="1"/>
</dbReference>
<dbReference type="SUPFAM" id="SSF53850">
    <property type="entry name" value="Periplasmic binding protein-like II"/>
    <property type="match status" value="1"/>
</dbReference>